<dbReference type="Proteomes" id="UP000292082">
    <property type="component" value="Unassembled WGS sequence"/>
</dbReference>
<feature type="chain" id="PRO_5020994202" description="Secreted protein" evidence="1">
    <location>
        <begin position="17"/>
        <end position="119"/>
    </location>
</feature>
<dbReference type="AlphaFoldDB" id="A0A4V6MWW5"/>
<evidence type="ECO:0000313" key="3">
    <source>
        <dbReference type="Proteomes" id="UP000292082"/>
    </source>
</evidence>
<name>A0A4V6MWW5_9APHY</name>
<dbReference type="EMBL" id="ML145095">
    <property type="protein sequence ID" value="TBU61998.1"/>
    <property type="molecule type" value="Genomic_DNA"/>
</dbReference>
<feature type="signal peptide" evidence="1">
    <location>
        <begin position="1"/>
        <end position="16"/>
    </location>
</feature>
<proteinExistence type="predicted"/>
<evidence type="ECO:0000313" key="2">
    <source>
        <dbReference type="EMBL" id="TBU61998.1"/>
    </source>
</evidence>
<sequence length="119" mass="13218">MFVPAVLILAVYLISARPPRHNTICHDPDIASTQVFEPCCPTALAFSHLLSPSDTYAFGSDTLSYYPQLLGLARLLQALSASSRWELELLYEHTIGLTFACVHRFASVINLLLHIRTCT</sequence>
<keyword evidence="1" id="KW-0732">Signal</keyword>
<protein>
    <recommendedName>
        <fullName evidence="4">Secreted protein</fullName>
    </recommendedName>
</protein>
<evidence type="ECO:0000256" key="1">
    <source>
        <dbReference type="SAM" id="SignalP"/>
    </source>
</evidence>
<organism evidence="2 3">
    <name type="scientific">Dichomitus squalens</name>
    <dbReference type="NCBI Taxonomy" id="114155"/>
    <lineage>
        <taxon>Eukaryota</taxon>
        <taxon>Fungi</taxon>
        <taxon>Dikarya</taxon>
        <taxon>Basidiomycota</taxon>
        <taxon>Agaricomycotina</taxon>
        <taxon>Agaricomycetes</taxon>
        <taxon>Polyporales</taxon>
        <taxon>Polyporaceae</taxon>
        <taxon>Dichomitus</taxon>
    </lineage>
</organism>
<evidence type="ECO:0008006" key="4">
    <source>
        <dbReference type="Google" id="ProtNLM"/>
    </source>
</evidence>
<gene>
    <name evidence="2" type="ORF">BD310DRAFT_919405</name>
</gene>
<keyword evidence="3" id="KW-1185">Reference proteome</keyword>
<reference evidence="2 3" key="1">
    <citation type="submission" date="2019-01" db="EMBL/GenBank/DDBJ databases">
        <title>Draft genome sequences of three monokaryotic isolates of the white-rot basidiomycete fungus Dichomitus squalens.</title>
        <authorList>
            <consortium name="DOE Joint Genome Institute"/>
            <person name="Lopez S.C."/>
            <person name="Andreopoulos B."/>
            <person name="Pangilinan J."/>
            <person name="Lipzen A."/>
            <person name="Riley R."/>
            <person name="Ahrendt S."/>
            <person name="Ng V."/>
            <person name="Barry K."/>
            <person name="Daum C."/>
            <person name="Grigoriev I.V."/>
            <person name="Hilden K.S."/>
            <person name="Makela M.R."/>
            <person name="de Vries R.P."/>
        </authorList>
    </citation>
    <scope>NUCLEOTIDE SEQUENCE [LARGE SCALE GENOMIC DNA]</scope>
    <source>
        <strain evidence="2 3">CBS 464.89</strain>
    </source>
</reference>
<accession>A0A4V6MWW5</accession>